<proteinExistence type="inferred from homology"/>
<dbReference type="InterPro" id="IPR023201">
    <property type="entry name" value="SecY_dom_sf"/>
</dbReference>
<dbReference type="SUPFAM" id="SSF103491">
    <property type="entry name" value="Preprotein translocase SecY subunit"/>
    <property type="match status" value="1"/>
</dbReference>
<dbReference type="GO" id="GO:0005048">
    <property type="term" value="F:signal sequence binding"/>
    <property type="evidence" value="ECO:0000318"/>
    <property type="project" value="GO_Central"/>
</dbReference>
<comment type="similarity">
    <text evidence="1">Belongs to the SecY/SEC61-alpha family.</text>
</comment>
<gene>
    <name evidence="2" type="primary">WBGene00275351</name>
</gene>
<dbReference type="Gene3D" id="1.10.3370.10">
    <property type="entry name" value="SecY subunit domain"/>
    <property type="match status" value="1"/>
</dbReference>
<reference evidence="2" key="2">
    <citation type="submission" date="2022-06" db="UniProtKB">
        <authorList>
            <consortium name="EnsemblMetazoa"/>
        </authorList>
    </citation>
    <scope>IDENTIFICATION</scope>
    <source>
        <strain evidence="2">PS312</strain>
    </source>
</reference>
<protein>
    <submittedName>
        <fullName evidence="2">Uncharacterized protein</fullName>
    </submittedName>
</protein>
<dbReference type="PANTHER" id="PTHR10906">
    <property type="entry name" value="SECY/SEC61-ALPHA FAMILY MEMBER"/>
    <property type="match status" value="1"/>
</dbReference>
<reference evidence="3" key="1">
    <citation type="journal article" date="2008" name="Nat. Genet.">
        <title>The Pristionchus pacificus genome provides a unique perspective on nematode lifestyle and parasitism.</title>
        <authorList>
            <person name="Dieterich C."/>
            <person name="Clifton S.W."/>
            <person name="Schuster L.N."/>
            <person name="Chinwalla A."/>
            <person name="Delehaunty K."/>
            <person name="Dinkelacker I."/>
            <person name="Fulton L."/>
            <person name="Fulton R."/>
            <person name="Godfrey J."/>
            <person name="Minx P."/>
            <person name="Mitreva M."/>
            <person name="Roeseler W."/>
            <person name="Tian H."/>
            <person name="Witte H."/>
            <person name="Yang S.P."/>
            <person name="Wilson R.K."/>
            <person name="Sommer R.J."/>
        </authorList>
    </citation>
    <scope>NUCLEOTIDE SEQUENCE [LARGE SCALE GENOMIC DNA]</scope>
    <source>
        <strain evidence="3">PS312</strain>
    </source>
</reference>
<accession>A0A2A6BFP1</accession>
<dbReference type="Proteomes" id="UP000005239">
    <property type="component" value="Unassembled WGS sequence"/>
</dbReference>
<dbReference type="GO" id="GO:0043022">
    <property type="term" value="F:ribosome binding"/>
    <property type="evidence" value="ECO:0000318"/>
    <property type="project" value="GO_Central"/>
</dbReference>
<dbReference type="GO" id="GO:0006616">
    <property type="term" value="P:SRP-dependent cotranslational protein targeting to membrane, translocation"/>
    <property type="evidence" value="ECO:0000318"/>
    <property type="project" value="GO_Central"/>
</dbReference>
<dbReference type="AlphaFoldDB" id="A0A2A6BFP1"/>
<name>A0A2A6BFP1_PRIPA</name>
<evidence type="ECO:0000313" key="3">
    <source>
        <dbReference type="Proteomes" id="UP000005239"/>
    </source>
</evidence>
<dbReference type="FunFam" id="1.10.3370.10:FF:000023">
    <property type="entry name" value="Uncharacterized protein"/>
    <property type="match status" value="1"/>
</dbReference>
<dbReference type="EnsemblMetazoa" id="PPA36982.1">
    <property type="protein sequence ID" value="PPA36982.1"/>
    <property type="gene ID" value="WBGene00275351"/>
</dbReference>
<dbReference type="GO" id="GO:0031204">
    <property type="term" value="P:post-translational protein targeting to membrane, translocation"/>
    <property type="evidence" value="ECO:0000318"/>
    <property type="project" value="GO_Central"/>
</dbReference>
<organism evidence="2 3">
    <name type="scientific">Pristionchus pacificus</name>
    <name type="common">Parasitic nematode worm</name>
    <dbReference type="NCBI Taxonomy" id="54126"/>
    <lineage>
        <taxon>Eukaryota</taxon>
        <taxon>Metazoa</taxon>
        <taxon>Ecdysozoa</taxon>
        <taxon>Nematoda</taxon>
        <taxon>Chromadorea</taxon>
        <taxon>Rhabditida</taxon>
        <taxon>Rhabditina</taxon>
        <taxon>Diplogasteromorpha</taxon>
        <taxon>Diplogasteroidea</taxon>
        <taxon>Neodiplogasteridae</taxon>
        <taxon>Pristionchus</taxon>
    </lineage>
</organism>
<dbReference type="InterPro" id="IPR002208">
    <property type="entry name" value="SecY/SEC61-alpha"/>
</dbReference>
<evidence type="ECO:0000313" key="2">
    <source>
        <dbReference type="EnsemblMetazoa" id="PPA36982.1"/>
    </source>
</evidence>
<dbReference type="OrthoDB" id="420669at2759"/>
<dbReference type="Pfam" id="PF00344">
    <property type="entry name" value="SecY"/>
    <property type="match status" value="1"/>
</dbReference>
<dbReference type="GO" id="GO:0008320">
    <property type="term" value="F:protein transmembrane transporter activity"/>
    <property type="evidence" value="ECO:0000318"/>
    <property type="project" value="GO_Central"/>
</dbReference>
<dbReference type="GO" id="GO:0005784">
    <property type="term" value="C:Sec61 translocon complex"/>
    <property type="evidence" value="ECO:0000318"/>
    <property type="project" value="GO_Central"/>
</dbReference>
<accession>A0A8R1YV05</accession>
<evidence type="ECO:0000256" key="1">
    <source>
        <dbReference type="RuleBase" id="RU004349"/>
    </source>
</evidence>
<sequence length="477" mass="53091">MPVRDEMRRAMAAIARGTRPLSHSSLLPCYEGSWQWWNRTVGMGVVTRCDEDAIRPCSNTTHFDRATEGYGRHPSDWRLSPSRPLFLLSFRCGTRAIEDPVGMNERYWNISPILTSGLIMHLLTGVKIIEVGDSLKDRALFKEAQERDFRNGDHPQVYVASGLYGEPSNMGAGICLLIVVQLVFAGLIVLLLDELFQNGYSLGSGISLFIATNMCETIVWKAFSPATMDTGRGTVFEGAVIVLFHLLATRSDKVRAYREALYRQSLPNLMNLMATVLIFSVVIYFHGFRVDLPIKSARYRGQHSSYPIKLFYTSNIPIILQSALVSNLYVISQVYACLGGNVPVKLLGTCSDASGVYRSFPTGGICYYLSTPETIGHVLEDPLHCIICLALLLRKADQGAGYGHERTPYIPTAAAFGGALEPYPSLLTSWLFCLAPPSRSSFQQLDPPIRRQIRLLFSRRWQLVIIEGICTVCEKAS</sequence>
<keyword evidence="3" id="KW-1185">Reference proteome</keyword>